<evidence type="ECO:0000313" key="2">
    <source>
        <dbReference type="Proteomes" id="UP000655443"/>
    </source>
</evidence>
<organism evidence="1 2">
    <name type="scientific">Streptomyces alanosinicus</name>
    <dbReference type="NCBI Taxonomy" id="68171"/>
    <lineage>
        <taxon>Bacteria</taxon>
        <taxon>Bacillati</taxon>
        <taxon>Actinomycetota</taxon>
        <taxon>Actinomycetes</taxon>
        <taxon>Kitasatosporales</taxon>
        <taxon>Streptomycetaceae</taxon>
        <taxon>Streptomyces</taxon>
    </lineage>
</organism>
<dbReference type="RefSeq" id="WP_189959083.1">
    <property type="nucleotide sequence ID" value="NZ_BMVG01000054.1"/>
</dbReference>
<dbReference type="EMBL" id="BMVG01000054">
    <property type="protein sequence ID" value="GHE14803.1"/>
    <property type="molecule type" value="Genomic_DNA"/>
</dbReference>
<evidence type="ECO:0000313" key="1">
    <source>
        <dbReference type="EMBL" id="GHE14803.1"/>
    </source>
</evidence>
<protein>
    <submittedName>
        <fullName evidence="1">Uncharacterized protein</fullName>
    </submittedName>
</protein>
<keyword evidence="2" id="KW-1185">Reference proteome</keyword>
<reference evidence="1" key="1">
    <citation type="journal article" date="2014" name="Int. J. Syst. Evol. Microbiol.">
        <title>Complete genome sequence of Corynebacterium casei LMG S-19264T (=DSM 44701T), isolated from a smear-ripened cheese.</title>
        <authorList>
            <consortium name="US DOE Joint Genome Institute (JGI-PGF)"/>
            <person name="Walter F."/>
            <person name="Albersmeier A."/>
            <person name="Kalinowski J."/>
            <person name="Ruckert C."/>
        </authorList>
    </citation>
    <scope>NUCLEOTIDE SEQUENCE</scope>
    <source>
        <strain evidence="1">JCM 4714</strain>
    </source>
</reference>
<name>A0A918YTP2_9ACTN</name>
<comment type="caution">
    <text evidence="1">The sequence shown here is derived from an EMBL/GenBank/DDBJ whole genome shotgun (WGS) entry which is preliminary data.</text>
</comment>
<dbReference type="AlphaFoldDB" id="A0A918YTP2"/>
<sequence>MLCPILFVSVNQSFRDTYDLKQLEVWVERAWAITVSKASDCERVVAVKDREPVAAWRLRGAFSTDETYAVSDGSTRNRTGLALGEPLPILPEYRSSVPVLRRGVAVANIDLTPMPPER</sequence>
<accession>A0A918YTP2</accession>
<dbReference type="Proteomes" id="UP000655443">
    <property type="component" value="Unassembled WGS sequence"/>
</dbReference>
<proteinExistence type="predicted"/>
<gene>
    <name evidence="1" type="ORF">GCM10010339_87380</name>
</gene>
<reference evidence="1" key="2">
    <citation type="submission" date="2020-09" db="EMBL/GenBank/DDBJ databases">
        <authorList>
            <person name="Sun Q."/>
            <person name="Ohkuma M."/>
        </authorList>
    </citation>
    <scope>NUCLEOTIDE SEQUENCE</scope>
    <source>
        <strain evidence="1">JCM 4714</strain>
    </source>
</reference>